<dbReference type="OrthoDB" id="9954118at2"/>
<reference evidence="3" key="1">
    <citation type="submission" date="2015-11" db="EMBL/GenBank/DDBJ databases">
        <authorList>
            <person name="Seth-Smith H.M.B."/>
        </authorList>
    </citation>
    <scope>NUCLEOTIDE SEQUENCE [LARGE SCALE GENOMIC DNA]</scope>
    <source>
        <strain evidence="3">2013Ark11</strain>
    </source>
</reference>
<evidence type="ECO:0000313" key="2">
    <source>
        <dbReference type="EMBL" id="CUT17947.1"/>
    </source>
</evidence>
<feature type="coiled-coil region" evidence="1">
    <location>
        <begin position="665"/>
        <end position="692"/>
    </location>
</feature>
<dbReference type="Proteomes" id="UP000198651">
    <property type="component" value="Chromosome I"/>
</dbReference>
<dbReference type="EMBL" id="LN906597">
    <property type="protein sequence ID" value="CUT17947.1"/>
    <property type="molecule type" value="Genomic_DNA"/>
</dbReference>
<accession>A0A0S4M3S6</accession>
<protein>
    <submittedName>
        <fullName evidence="2">Putative coiled coil protein</fullName>
    </submittedName>
</protein>
<keyword evidence="1" id="KW-0175">Coiled coil</keyword>
<sequence length="832" mass="97164">MRNVSNSNFSDEPVLAEEDINYQPEQPCCSGEHSLQNLHKSESTDSISSISDLMQSSSLDSGISSFMQIDCSFVDVDSNIISNLIHSIHSRNLPLYMSSVHLFLESCIHKSLRYLRLFKVEPLTSSEKIDLDPSPNRDKYIVSNEEEYGQLQYMCDYLKYYMLENCTEVFPPMNEFTINCIEENNLVEIINSIKDKTNANKCHGHAAKYGPTVEVPTLGTDYRILYTRNGHSLRLSIEELIQSNINDPNKKLTDKNLISKFIFPRSNPESEKKSTRANNSITPKKMKASANSYIATNDWYVNSFIEYHLVLNERFEQISNCKKLIANSTADMESIIKNKEELRKHDLKARDNLIRNFMQYYLSVRNKFKYICQSRFKTEPELITKEFELPLPKEYSLLEIKSISNNHRRKITADMEVIRNRMSKYLSKRRHKESVGFYREETGILIRDSYKIYTVRFRNMENVSVSDFIFSKIKSDKKAKIGKGFLTRKYDGITNSTDKTPHRSFNFISGINISPGITNVDPELISHEDVINIILSLENKNVSKYLNAMNNFTAKFMCKSLQYVRALKVDLYDYDDTYLIDTSRDEYIVQSEGIYTKLQYMCDYFKYYVLKSQLESFAYKRMNIEEETFPLLTTTNDEEEKPKLRIGIKVEEVTSPIDDEYEILVKSIKEEYLDLKENRKKLIAEINEHKTKIRLVLRSLDHSIRDELIMCLMGYYLSIADKFESMANSEFKNISRPLNERVVLPIPKSIAEVVHEEIHTGQELRNYYMTHRSNLFCEGDTCLCTKFRIHDISTTIRMHILEKVIDRMKEYLLSLTIKDNGEIIHNSIQLLF</sequence>
<proteinExistence type="predicted"/>
<gene>
    <name evidence="2" type="ORF">Ark11_1134</name>
</gene>
<evidence type="ECO:0000313" key="3">
    <source>
        <dbReference type="Proteomes" id="UP000198651"/>
    </source>
</evidence>
<keyword evidence="3" id="KW-1185">Reference proteome</keyword>
<dbReference type="PATRIC" id="fig|1561003.3.peg.1165"/>
<dbReference type="AlphaFoldDB" id="A0A0S4M3S6"/>
<name>A0A0S4M3S6_9BURK</name>
<dbReference type="RefSeq" id="WP_092343488.1">
    <property type="nucleotide sequence ID" value="NZ_LN906597.1"/>
</dbReference>
<evidence type="ECO:0000256" key="1">
    <source>
        <dbReference type="SAM" id="Coils"/>
    </source>
</evidence>
<organism evidence="2 3">
    <name type="scientific">Candidatus Ichthyocystis hellenicum</name>
    <dbReference type="NCBI Taxonomy" id="1561003"/>
    <lineage>
        <taxon>Bacteria</taxon>
        <taxon>Pseudomonadati</taxon>
        <taxon>Pseudomonadota</taxon>
        <taxon>Betaproteobacteria</taxon>
        <taxon>Burkholderiales</taxon>
        <taxon>Candidatus Ichthyocystis</taxon>
    </lineage>
</organism>